<evidence type="ECO:0000313" key="3">
    <source>
        <dbReference type="EMBL" id="MBB4951956.1"/>
    </source>
</evidence>
<dbReference type="Pfam" id="PF03432">
    <property type="entry name" value="Relaxase"/>
    <property type="match status" value="1"/>
</dbReference>
<dbReference type="InterPro" id="IPR005094">
    <property type="entry name" value="Endonuclease_MobA/VirD2"/>
</dbReference>
<feature type="region of interest" description="Disordered" evidence="1">
    <location>
        <begin position="555"/>
        <end position="604"/>
    </location>
</feature>
<evidence type="ECO:0000256" key="1">
    <source>
        <dbReference type="SAM" id="MobiDB-lite"/>
    </source>
</evidence>
<gene>
    <name evidence="3" type="ORF">F4556_007610</name>
</gene>
<evidence type="ECO:0000313" key="4">
    <source>
        <dbReference type="Proteomes" id="UP000573327"/>
    </source>
</evidence>
<dbReference type="Proteomes" id="UP000573327">
    <property type="component" value="Unassembled WGS sequence"/>
</dbReference>
<comment type="caution">
    <text evidence="3">The sequence shown here is derived from an EMBL/GenBank/DDBJ whole genome shotgun (WGS) entry which is preliminary data.</text>
</comment>
<keyword evidence="4" id="KW-1185">Reference proteome</keyword>
<reference evidence="3 4" key="1">
    <citation type="submission" date="2020-08" db="EMBL/GenBank/DDBJ databases">
        <title>Sequencing the genomes of 1000 actinobacteria strains.</title>
        <authorList>
            <person name="Klenk H.-P."/>
        </authorList>
    </citation>
    <scope>NUCLEOTIDE SEQUENCE [LARGE SCALE GENOMIC DNA]</scope>
    <source>
        <strain evidence="3 4">DSM 44786</strain>
    </source>
</reference>
<accession>A0A7W7SMD9</accession>
<dbReference type="AlphaFoldDB" id="A0A7W7SMD9"/>
<dbReference type="EMBL" id="JACHJR010000003">
    <property type="protein sequence ID" value="MBB4951956.1"/>
    <property type="molecule type" value="Genomic_DNA"/>
</dbReference>
<dbReference type="RefSeq" id="WP_184926051.1">
    <property type="nucleotide sequence ID" value="NZ_JACHJR010000003.1"/>
</dbReference>
<evidence type="ECO:0000259" key="2">
    <source>
        <dbReference type="Pfam" id="PF03432"/>
    </source>
</evidence>
<sequence>MIGNITRGRKAYGGLLYDHGPGRRDEHVDPRIIAGSVPGTWQQVARQIDHHTGQKPHLTEPIWRVSLSLPDEDGVLADARFAAIAEEYVSRMGFAACPWVAVRHGDDHIHITVSRLGWDGRQVTNGRDKLRNRAACDALEIKHRLVRAESRFKAVPGVRSGNELAAARARGAAPPEREQIRALVSAARDAAAGRGRAHFEQLLAEAGVDFKANVASTGRMSGYSFSLPSWVKPDGEQVWVTASKTGRDLAWAKLGPVLEPVSVAPPGQVEALLVDDDSATAAPVSKPPPDLARLRLAEARERAEDQRAEVVHTLGTIPAGTVADLVAALRTVRTTLDTREKKLAAETATAMRLDGLVSGVSVGMNRAELHQELAGLRLAVGLEAEAAGLTTAAGQQRQQAAAARRVEEESTAAAGSKWKTGRSKRSAEGMAAAAAEMAGRSEAEALRLEGLAEQAKARAREAAPEVRGGYAEALAELEGRWPEAERAAIREDAQRARFAQIEQQVPLHELRVSVGKARRGVEQLLAEQARRAALPPERLQLEDAVRADLAREVMARAARSGSTTARPSKKTAPKKPPAPGLGQQLPPHLRWGNDPRDRGNTPGR</sequence>
<organism evidence="3 4">
    <name type="scientific">Kitasatospora gansuensis</name>
    <dbReference type="NCBI Taxonomy" id="258050"/>
    <lineage>
        <taxon>Bacteria</taxon>
        <taxon>Bacillati</taxon>
        <taxon>Actinomycetota</taxon>
        <taxon>Actinomycetes</taxon>
        <taxon>Kitasatosporales</taxon>
        <taxon>Streptomycetaceae</taxon>
        <taxon>Kitasatospora</taxon>
    </lineage>
</organism>
<protein>
    <recommendedName>
        <fullName evidence="2">MobA/VirD2-like nuclease domain-containing protein</fullName>
    </recommendedName>
</protein>
<feature type="compositionally biased region" description="Low complexity" evidence="1">
    <location>
        <begin position="555"/>
        <end position="566"/>
    </location>
</feature>
<feature type="domain" description="MobA/VirD2-like nuclease" evidence="2">
    <location>
        <begin position="32"/>
        <end position="145"/>
    </location>
</feature>
<feature type="region of interest" description="Disordered" evidence="1">
    <location>
        <begin position="404"/>
        <end position="430"/>
    </location>
</feature>
<name>A0A7W7SMD9_9ACTN</name>
<proteinExistence type="predicted"/>
<feature type="compositionally biased region" description="Basic and acidic residues" evidence="1">
    <location>
        <begin position="591"/>
        <end position="604"/>
    </location>
</feature>